<evidence type="ECO:0000256" key="1">
    <source>
        <dbReference type="ARBA" id="ARBA00006668"/>
    </source>
</evidence>
<dbReference type="Gene3D" id="3.30.1320.10">
    <property type="match status" value="1"/>
</dbReference>
<sequence length="128" mass="14722">MPRLPQRKSFDIIRLALHGCTNRPFYHIVLTKNTRPRDAPPFEQLGTFDSMPNIHNEKLVSLDIERIKYHLANNVALSKPVEKLLGLGGLLPVFPMSYTIAKRNRKKMEAATNDTEEHLQEEDTEKSQ</sequence>
<dbReference type="Pfam" id="PF00886">
    <property type="entry name" value="Ribosomal_S16"/>
    <property type="match status" value="1"/>
</dbReference>
<feature type="region of interest" description="Disordered" evidence="6">
    <location>
        <begin position="105"/>
        <end position="128"/>
    </location>
</feature>
<proteinExistence type="inferred from homology"/>
<evidence type="ECO:0000313" key="8">
    <source>
        <dbReference type="RefSeq" id="XP_035826342.1"/>
    </source>
</evidence>
<dbReference type="Proteomes" id="UP000694888">
    <property type="component" value="Unplaced"/>
</dbReference>
<dbReference type="GO" id="GO:0005840">
    <property type="term" value="C:ribosome"/>
    <property type="evidence" value="ECO:0007669"/>
    <property type="project" value="UniProtKB-KW"/>
</dbReference>
<keyword evidence="3" id="KW-0687">Ribonucleoprotein</keyword>
<dbReference type="PANTHER" id="PTHR12919">
    <property type="entry name" value="30S RIBOSOMAL PROTEIN S16"/>
    <property type="match status" value="1"/>
</dbReference>
<accession>A0ABM1VVA0</accession>
<evidence type="ECO:0000256" key="5">
    <source>
        <dbReference type="ARBA" id="ARBA00035438"/>
    </source>
</evidence>
<evidence type="ECO:0000256" key="6">
    <source>
        <dbReference type="SAM" id="MobiDB-lite"/>
    </source>
</evidence>
<dbReference type="GeneID" id="101855426"/>
<evidence type="ECO:0000256" key="3">
    <source>
        <dbReference type="ARBA" id="ARBA00023274"/>
    </source>
</evidence>
<dbReference type="RefSeq" id="XP_035826342.1">
    <property type="nucleotide sequence ID" value="XM_035970449.1"/>
</dbReference>
<gene>
    <name evidence="8" type="primary">LOC101855426</name>
</gene>
<name>A0ABM1VVA0_APLCA</name>
<evidence type="ECO:0000313" key="7">
    <source>
        <dbReference type="Proteomes" id="UP000694888"/>
    </source>
</evidence>
<dbReference type="InterPro" id="IPR000307">
    <property type="entry name" value="Ribosomal_bS16"/>
</dbReference>
<reference evidence="8" key="1">
    <citation type="submission" date="2025-08" db="UniProtKB">
        <authorList>
            <consortium name="RefSeq"/>
        </authorList>
    </citation>
    <scope>IDENTIFICATION</scope>
</reference>
<organism evidence="7 8">
    <name type="scientific">Aplysia californica</name>
    <name type="common">California sea hare</name>
    <dbReference type="NCBI Taxonomy" id="6500"/>
    <lineage>
        <taxon>Eukaryota</taxon>
        <taxon>Metazoa</taxon>
        <taxon>Spiralia</taxon>
        <taxon>Lophotrochozoa</taxon>
        <taxon>Mollusca</taxon>
        <taxon>Gastropoda</taxon>
        <taxon>Heterobranchia</taxon>
        <taxon>Euthyneura</taxon>
        <taxon>Tectipleura</taxon>
        <taxon>Aplysiida</taxon>
        <taxon>Aplysioidea</taxon>
        <taxon>Aplysiidae</taxon>
        <taxon>Aplysia</taxon>
    </lineage>
</organism>
<dbReference type="PANTHER" id="PTHR12919:SF20">
    <property type="entry name" value="SMALL RIBOSOMAL SUBUNIT PROTEIN BS16M"/>
    <property type="match status" value="1"/>
</dbReference>
<keyword evidence="2 8" id="KW-0689">Ribosomal protein</keyword>
<feature type="compositionally biased region" description="Acidic residues" evidence="6">
    <location>
        <begin position="119"/>
        <end position="128"/>
    </location>
</feature>
<evidence type="ECO:0000256" key="4">
    <source>
        <dbReference type="ARBA" id="ARBA00035263"/>
    </source>
</evidence>
<comment type="similarity">
    <text evidence="1">Belongs to the bacterial ribosomal protein bS16 family.</text>
</comment>
<evidence type="ECO:0000256" key="2">
    <source>
        <dbReference type="ARBA" id="ARBA00022980"/>
    </source>
</evidence>
<protein>
    <recommendedName>
        <fullName evidence="4">Small ribosomal subunit protein bS16m</fullName>
    </recommendedName>
    <alternativeName>
        <fullName evidence="5">28S ribosomal protein S16, mitochondrial</fullName>
    </alternativeName>
</protein>
<dbReference type="NCBIfam" id="TIGR00002">
    <property type="entry name" value="S16"/>
    <property type="match status" value="1"/>
</dbReference>
<dbReference type="SUPFAM" id="SSF54565">
    <property type="entry name" value="Ribosomal protein S16"/>
    <property type="match status" value="1"/>
</dbReference>
<keyword evidence="7" id="KW-1185">Reference proteome</keyword>
<dbReference type="InterPro" id="IPR023803">
    <property type="entry name" value="Ribosomal_bS16_dom_sf"/>
</dbReference>